<dbReference type="Gene3D" id="1.20.1250.20">
    <property type="entry name" value="MFS general substrate transporter like domains"/>
    <property type="match status" value="1"/>
</dbReference>
<feature type="transmembrane region" description="Helical" evidence="5">
    <location>
        <begin position="127"/>
        <end position="147"/>
    </location>
</feature>
<evidence type="ECO:0000313" key="8">
    <source>
        <dbReference type="EMBL" id="KAE8402132.1"/>
    </source>
</evidence>
<evidence type="ECO:0000259" key="7">
    <source>
        <dbReference type="PROSITE" id="PS50850"/>
    </source>
</evidence>
<keyword evidence="2 5" id="KW-0812">Transmembrane</keyword>
<evidence type="ECO:0000256" key="4">
    <source>
        <dbReference type="ARBA" id="ARBA00023136"/>
    </source>
</evidence>
<feature type="transmembrane region" description="Helical" evidence="5">
    <location>
        <begin position="308"/>
        <end position="327"/>
    </location>
</feature>
<feature type="transmembrane region" description="Helical" evidence="5">
    <location>
        <begin position="153"/>
        <end position="173"/>
    </location>
</feature>
<feature type="transmembrane region" description="Helical" evidence="5">
    <location>
        <begin position="371"/>
        <end position="390"/>
    </location>
</feature>
<organism evidence="8 9">
    <name type="scientific">Aspergillus pseudonomiae</name>
    <dbReference type="NCBI Taxonomy" id="1506151"/>
    <lineage>
        <taxon>Eukaryota</taxon>
        <taxon>Fungi</taxon>
        <taxon>Dikarya</taxon>
        <taxon>Ascomycota</taxon>
        <taxon>Pezizomycotina</taxon>
        <taxon>Eurotiomycetes</taxon>
        <taxon>Eurotiomycetidae</taxon>
        <taxon>Eurotiales</taxon>
        <taxon>Aspergillaceae</taxon>
        <taxon>Aspergillus</taxon>
        <taxon>Aspergillus subgen. Circumdati</taxon>
    </lineage>
</organism>
<name>A0A5N7D6S7_9EURO</name>
<dbReference type="RefSeq" id="XP_031939451.1">
    <property type="nucleotide sequence ID" value="XM_032089918.1"/>
</dbReference>
<evidence type="ECO:0000256" key="6">
    <source>
        <dbReference type="SAM" id="SignalP"/>
    </source>
</evidence>
<feature type="transmembrane region" description="Helical" evidence="5">
    <location>
        <begin position="411"/>
        <end position="431"/>
    </location>
</feature>
<evidence type="ECO:0000256" key="3">
    <source>
        <dbReference type="ARBA" id="ARBA00022989"/>
    </source>
</evidence>
<feature type="transmembrane region" description="Helical" evidence="5">
    <location>
        <begin position="277"/>
        <end position="296"/>
    </location>
</feature>
<dbReference type="InterPro" id="IPR020846">
    <property type="entry name" value="MFS_dom"/>
</dbReference>
<feature type="transmembrane region" description="Helical" evidence="5">
    <location>
        <begin position="234"/>
        <end position="253"/>
    </location>
</feature>
<feature type="chain" id="PRO_5024998291" evidence="6">
    <location>
        <begin position="21"/>
        <end position="502"/>
    </location>
</feature>
<dbReference type="InterPro" id="IPR011701">
    <property type="entry name" value="MFS"/>
</dbReference>
<dbReference type="EMBL" id="ML736791">
    <property type="protein sequence ID" value="KAE8402132.1"/>
    <property type="molecule type" value="Genomic_DNA"/>
</dbReference>
<keyword evidence="4 5" id="KW-0472">Membrane</keyword>
<sequence>MFKLCMCLFLTNLEIPIVNTSAFSITREIGGLDKVYWIISAYMLGYVGVLVISAKLSDLFGRKSSLIIATLIFMIFSGACGASQTIVQLIIFRAFQGIGGAANYSLCAAIILELVPSEKYAKYTSSVAIVYALSLLLGPIFGGAISGSSTWRWVFLLNIPPVALAGIILILALPNRFPNHHAPQDERRKFSLQKSVREAFRKVDMLGSSMLLVATVCLVAALEEANQEYEWKSPFTIVMLIISGVTRVVFLVWERRVTLTSSQVEPVFPWRFVHNRVWMNSIFLGGTWFVTIFQLPQRFQVVNGLSPLQAGIRFIPFTVAAPVGSALSSAVGKALKIPLVYLVLLASIIQVVGFALLSTLSASLAISTAQYGYQIIAGFGYGINISLLILMTPFTVEEQDRAVAMGAVAQFRVMGGSIFLAIVTSVSNGFIRSHLGGLLDDGQLHSVLHSAAAVPMLPSDAQIMVRTVFSESYNLQMKILAGCAGGQVLASFLMWQKEQVIV</sequence>
<evidence type="ECO:0000256" key="5">
    <source>
        <dbReference type="SAM" id="Phobius"/>
    </source>
</evidence>
<evidence type="ECO:0000256" key="1">
    <source>
        <dbReference type="ARBA" id="ARBA00004141"/>
    </source>
</evidence>
<dbReference type="GO" id="GO:0005886">
    <property type="term" value="C:plasma membrane"/>
    <property type="evidence" value="ECO:0007669"/>
    <property type="project" value="TreeGrafter"/>
</dbReference>
<reference evidence="8 9" key="1">
    <citation type="submission" date="2019-04" db="EMBL/GenBank/DDBJ databases">
        <authorList>
            <consortium name="DOE Joint Genome Institute"/>
            <person name="Mondo S."/>
            <person name="Kjaerbolling I."/>
            <person name="Vesth T."/>
            <person name="Frisvad J.C."/>
            <person name="Nybo J.L."/>
            <person name="Theobald S."/>
            <person name="Kildgaard S."/>
            <person name="Isbrandt T."/>
            <person name="Kuo A."/>
            <person name="Sato A."/>
            <person name="Lyhne E.K."/>
            <person name="Kogle M.E."/>
            <person name="Wiebenga A."/>
            <person name="Kun R.S."/>
            <person name="Lubbers R.J."/>
            <person name="Makela M.R."/>
            <person name="Barry K."/>
            <person name="Chovatia M."/>
            <person name="Clum A."/>
            <person name="Daum C."/>
            <person name="Haridas S."/>
            <person name="He G."/>
            <person name="LaButti K."/>
            <person name="Lipzen A."/>
            <person name="Riley R."/>
            <person name="Salamov A."/>
            <person name="Simmons B.A."/>
            <person name="Magnuson J.K."/>
            <person name="Henrissat B."/>
            <person name="Mortensen U.H."/>
            <person name="Larsen T.O."/>
            <person name="Devries R.P."/>
            <person name="Grigoriev I.V."/>
            <person name="Machida M."/>
            <person name="Baker S.E."/>
            <person name="Andersen M.R."/>
            <person name="Cantor M.N."/>
            <person name="Hua S.X."/>
        </authorList>
    </citation>
    <scope>NUCLEOTIDE SEQUENCE [LARGE SCALE GENOMIC DNA]</scope>
    <source>
        <strain evidence="8 9">CBS 119388</strain>
    </source>
</reference>
<dbReference type="PROSITE" id="PS50850">
    <property type="entry name" value="MFS"/>
    <property type="match status" value="1"/>
</dbReference>
<dbReference type="GeneID" id="43674609"/>
<keyword evidence="9" id="KW-1185">Reference proteome</keyword>
<feature type="transmembrane region" description="Helical" evidence="5">
    <location>
        <begin position="339"/>
        <end position="365"/>
    </location>
</feature>
<gene>
    <name evidence="8" type="ORF">BDV37DRAFT_295549</name>
</gene>
<dbReference type="GO" id="GO:0022857">
    <property type="term" value="F:transmembrane transporter activity"/>
    <property type="evidence" value="ECO:0007669"/>
    <property type="project" value="InterPro"/>
</dbReference>
<proteinExistence type="predicted"/>
<comment type="subcellular location">
    <subcellularLocation>
        <location evidence="1">Membrane</location>
        <topology evidence="1">Multi-pass membrane protein</topology>
    </subcellularLocation>
</comment>
<feature type="transmembrane region" description="Helical" evidence="5">
    <location>
        <begin position="36"/>
        <end position="54"/>
    </location>
</feature>
<dbReference type="Proteomes" id="UP000325579">
    <property type="component" value="Unassembled WGS sequence"/>
</dbReference>
<dbReference type="Pfam" id="PF07690">
    <property type="entry name" value="MFS_1"/>
    <property type="match status" value="1"/>
</dbReference>
<evidence type="ECO:0000313" key="9">
    <source>
        <dbReference type="Proteomes" id="UP000325579"/>
    </source>
</evidence>
<dbReference type="InterPro" id="IPR036259">
    <property type="entry name" value="MFS_trans_sf"/>
</dbReference>
<feature type="domain" description="Major facilitator superfamily (MFS) profile" evidence="7">
    <location>
        <begin position="1"/>
        <end position="499"/>
    </location>
</feature>
<dbReference type="SUPFAM" id="SSF103473">
    <property type="entry name" value="MFS general substrate transporter"/>
    <property type="match status" value="1"/>
</dbReference>
<dbReference type="Gene3D" id="1.20.1720.10">
    <property type="entry name" value="Multidrug resistance protein D"/>
    <property type="match status" value="1"/>
</dbReference>
<protein>
    <submittedName>
        <fullName evidence="8">MFS general substrate transporter</fullName>
    </submittedName>
</protein>
<feature type="transmembrane region" description="Helical" evidence="5">
    <location>
        <begin position="66"/>
        <end position="91"/>
    </location>
</feature>
<evidence type="ECO:0000256" key="2">
    <source>
        <dbReference type="ARBA" id="ARBA00022692"/>
    </source>
</evidence>
<dbReference type="PANTHER" id="PTHR23501:SF43">
    <property type="entry name" value="MULTIDRUG TRANSPORTER, PUTATIVE (AFU_ORTHOLOGUE AFUA_6G03040)-RELATED"/>
    <property type="match status" value="1"/>
</dbReference>
<dbReference type="PANTHER" id="PTHR23501">
    <property type="entry name" value="MAJOR FACILITATOR SUPERFAMILY"/>
    <property type="match status" value="1"/>
</dbReference>
<feature type="signal peptide" evidence="6">
    <location>
        <begin position="1"/>
        <end position="20"/>
    </location>
</feature>
<accession>A0A5N7D6S7</accession>
<dbReference type="AlphaFoldDB" id="A0A5N7D6S7"/>
<dbReference type="InterPro" id="IPR005829">
    <property type="entry name" value="Sugar_transporter_CS"/>
</dbReference>
<dbReference type="OrthoDB" id="440553at2759"/>
<keyword evidence="6" id="KW-0732">Signal</keyword>
<dbReference type="PROSITE" id="PS00216">
    <property type="entry name" value="SUGAR_TRANSPORT_1"/>
    <property type="match status" value="1"/>
</dbReference>
<feature type="transmembrane region" description="Helical" evidence="5">
    <location>
        <begin position="97"/>
        <end position="115"/>
    </location>
</feature>
<keyword evidence="3 5" id="KW-1133">Transmembrane helix</keyword>
<feature type="transmembrane region" description="Helical" evidence="5">
    <location>
        <begin position="203"/>
        <end position="222"/>
    </location>
</feature>